<evidence type="ECO:0000313" key="8">
    <source>
        <dbReference type="EMBL" id="SEJ20871.1"/>
    </source>
</evidence>
<evidence type="ECO:0000256" key="6">
    <source>
        <dbReference type="SAM" id="Phobius"/>
    </source>
</evidence>
<evidence type="ECO:0000256" key="4">
    <source>
        <dbReference type="ARBA" id="ARBA00022989"/>
    </source>
</evidence>
<evidence type="ECO:0000256" key="2">
    <source>
        <dbReference type="ARBA" id="ARBA00022475"/>
    </source>
</evidence>
<evidence type="ECO:0000256" key="5">
    <source>
        <dbReference type="ARBA" id="ARBA00023136"/>
    </source>
</evidence>
<evidence type="ECO:0000259" key="7">
    <source>
        <dbReference type="PROSITE" id="PS50850"/>
    </source>
</evidence>
<dbReference type="SUPFAM" id="SSF103473">
    <property type="entry name" value="MFS general substrate transporter"/>
    <property type="match status" value="1"/>
</dbReference>
<dbReference type="PROSITE" id="PS50850">
    <property type="entry name" value="MFS"/>
    <property type="match status" value="1"/>
</dbReference>
<feature type="transmembrane region" description="Helical" evidence="6">
    <location>
        <begin position="237"/>
        <end position="257"/>
    </location>
</feature>
<evidence type="ECO:0000313" key="9">
    <source>
        <dbReference type="Proteomes" id="UP000182932"/>
    </source>
</evidence>
<comment type="caution">
    <text evidence="8">The sequence shown here is derived from an EMBL/GenBank/DDBJ whole genome shotgun (WGS) entry which is preliminary data.</text>
</comment>
<feature type="transmembrane region" description="Helical" evidence="6">
    <location>
        <begin position="160"/>
        <end position="179"/>
    </location>
</feature>
<gene>
    <name evidence="8" type="ORF">SAMN04487940_10457</name>
</gene>
<feature type="transmembrane region" description="Helical" evidence="6">
    <location>
        <begin position="42"/>
        <end position="62"/>
    </location>
</feature>
<feature type="transmembrane region" description="Helical" evidence="6">
    <location>
        <begin position="200"/>
        <end position="225"/>
    </location>
</feature>
<comment type="subcellular location">
    <subcellularLocation>
        <location evidence="1">Cell membrane</location>
        <topology evidence="1">Multi-pass membrane protein</topology>
    </subcellularLocation>
</comment>
<feature type="transmembrane region" description="Helical" evidence="6">
    <location>
        <begin position="325"/>
        <end position="344"/>
    </location>
</feature>
<dbReference type="PANTHER" id="PTHR43124">
    <property type="entry name" value="PURINE EFFLUX PUMP PBUE"/>
    <property type="match status" value="1"/>
</dbReference>
<keyword evidence="3 6" id="KW-0812">Transmembrane</keyword>
<dbReference type="InterPro" id="IPR036259">
    <property type="entry name" value="MFS_trans_sf"/>
</dbReference>
<keyword evidence="4 6" id="KW-1133">Transmembrane helix</keyword>
<protein>
    <submittedName>
        <fullName evidence="8">Predicted arabinose efflux permease, MFS family</fullName>
    </submittedName>
</protein>
<dbReference type="AlphaFoldDB" id="A0A975W8V0"/>
<reference evidence="8 9" key="1">
    <citation type="submission" date="2016-10" db="EMBL/GenBank/DDBJ databases">
        <authorList>
            <person name="Varghese N."/>
            <person name="Submissions S."/>
        </authorList>
    </citation>
    <scope>NUCLEOTIDE SEQUENCE [LARGE SCALE GENOMIC DNA]</scope>
    <source>
        <strain evidence="8 9">FF3</strain>
    </source>
</reference>
<dbReference type="EMBL" id="FNYY01000004">
    <property type="protein sequence ID" value="SEJ20871.1"/>
    <property type="molecule type" value="Genomic_DNA"/>
</dbReference>
<dbReference type="Proteomes" id="UP000182932">
    <property type="component" value="Unassembled WGS sequence"/>
</dbReference>
<accession>A0A975W8V0</accession>
<keyword evidence="2" id="KW-1003">Cell membrane</keyword>
<evidence type="ECO:0000256" key="3">
    <source>
        <dbReference type="ARBA" id="ARBA00022692"/>
    </source>
</evidence>
<keyword evidence="9" id="KW-1185">Reference proteome</keyword>
<sequence>MNAGLILLTLSYVFSQFFRSFLAVLAEVLERDIGARPDDLATASGVWFLVFALMQIPVGAALDRIGPRRTAAVLFAIGGAGGAAGFALAQSPVHVTLAMGLIGLGCSPVLMASYYIFARTCRPAIFASLAATVLGIGTLGNLAGTLPLTLLVEAIGWRETLWALAAASAAIAFGLFFLVRDPPGAETTLRGSVLDLLRLPALWLVIPMMFVNYAASGGLRALWIGPYLRDVHGLTPGAIGLATLAMGVAMIAGTFAYGPLDRWFGSRKWVVLPGNALVVMGCTALWLWPAPGVVTVLALFCIVGFFGMTFPLILAHGRSYAPDHLIGRGVTLMNLFGIAGVGIFQVVTGRVQEGAAAQGPIEASYAPVFAIFALVTLAGMIPYLFSRDRLD</sequence>
<organism evidence="8 9">
    <name type="scientific">Marinovum algicola</name>
    <dbReference type="NCBI Taxonomy" id="42444"/>
    <lineage>
        <taxon>Bacteria</taxon>
        <taxon>Pseudomonadati</taxon>
        <taxon>Pseudomonadota</taxon>
        <taxon>Alphaproteobacteria</taxon>
        <taxon>Rhodobacterales</taxon>
        <taxon>Roseobacteraceae</taxon>
        <taxon>Marinovum</taxon>
    </lineage>
</organism>
<dbReference type="Gene3D" id="1.20.1250.20">
    <property type="entry name" value="MFS general substrate transporter like domains"/>
    <property type="match status" value="2"/>
</dbReference>
<dbReference type="InterPro" id="IPR011701">
    <property type="entry name" value="MFS"/>
</dbReference>
<feature type="transmembrane region" description="Helical" evidence="6">
    <location>
        <begin position="364"/>
        <end position="385"/>
    </location>
</feature>
<dbReference type="InterPro" id="IPR050189">
    <property type="entry name" value="MFS_Efflux_Transporters"/>
</dbReference>
<feature type="transmembrane region" description="Helical" evidence="6">
    <location>
        <begin position="269"/>
        <end position="288"/>
    </location>
</feature>
<dbReference type="PANTHER" id="PTHR43124:SF3">
    <property type="entry name" value="CHLORAMPHENICOL EFFLUX PUMP RV0191"/>
    <property type="match status" value="1"/>
</dbReference>
<feature type="transmembrane region" description="Helical" evidence="6">
    <location>
        <begin position="71"/>
        <end position="89"/>
    </location>
</feature>
<dbReference type="InterPro" id="IPR020846">
    <property type="entry name" value="MFS_dom"/>
</dbReference>
<dbReference type="GO" id="GO:0022857">
    <property type="term" value="F:transmembrane transporter activity"/>
    <property type="evidence" value="ECO:0007669"/>
    <property type="project" value="InterPro"/>
</dbReference>
<dbReference type="Pfam" id="PF07690">
    <property type="entry name" value="MFS_1"/>
    <property type="match status" value="1"/>
</dbReference>
<keyword evidence="5 6" id="KW-0472">Membrane</keyword>
<dbReference type="GO" id="GO:0005886">
    <property type="term" value="C:plasma membrane"/>
    <property type="evidence" value="ECO:0007669"/>
    <property type="project" value="UniProtKB-SubCell"/>
</dbReference>
<dbReference type="GeneID" id="80817747"/>
<evidence type="ECO:0000256" key="1">
    <source>
        <dbReference type="ARBA" id="ARBA00004651"/>
    </source>
</evidence>
<dbReference type="RefSeq" id="WP_048533144.1">
    <property type="nucleotide sequence ID" value="NZ_CATLQZ010000013.1"/>
</dbReference>
<feature type="transmembrane region" description="Helical" evidence="6">
    <location>
        <begin position="95"/>
        <end position="117"/>
    </location>
</feature>
<feature type="transmembrane region" description="Helical" evidence="6">
    <location>
        <begin position="294"/>
        <end position="313"/>
    </location>
</feature>
<proteinExistence type="predicted"/>
<name>A0A975W8V0_9RHOB</name>
<feature type="transmembrane region" description="Helical" evidence="6">
    <location>
        <begin position="124"/>
        <end position="148"/>
    </location>
</feature>
<feature type="domain" description="Major facilitator superfamily (MFS) profile" evidence="7">
    <location>
        <begin position="4"/>
        <end position="391"/>
    </location>
</feature>